<dbReference type="AlphaFoldDB" id="A0A7C4AT79"/>
<name>A0A7C4AT79_9BACT</name>
<comment type="caution">
    <text evidence="5">The sequence shown here is derived from an EMBL/GenBank/DDBJ whole genome shotgun (WGS) entry which is preliminary data.</text>
</comment>
<dbReference type="GO" id="GO:0016887">
    <property type="term" value="F:ATP hydrolysis activity"/>
    <property type="evidence" value="ECO:0007669"/>
    <property type="project" value="InterPro"/>
</dbReference>
<dbReference type="GO" id="GO:1903805">
    <property type="term" value="P:L-valine import across plasma membrane"/>
    <property type="evidence" value="ECO:0007669"/>
    <property type="project" value="TreeGrafter"/>
</dbReference>
<dbReference type="InterPro" id="IPR032823">
    <property type="entry name" value="BCA_ABC_TP_C"/>
</dbReference>
<dbReference type="InterPro" id="IPR027417">
    <property type="entry name" value="P-loop_NTPase"/>
</dbReference>
<dbReference type="GO" id="GO:0042941">
    <property type="term" value="P:D-alanine transmembrane transport"/>
    <property type="evidence" value="ECO:0007669"/>
    <property type="project" value="TreeGrafter"/>
</dbReference>
<evidence type="ECO:0000256" key="2">
    <source>
        <dbReference type="ARBA" id="ARBA00022741"/>
    </source>
</evidence>
<evidence type="ECO:0000256" key="3">
    <source>
        <dbReference type="ARBA" id="ARBA00022840"/>
    </source>
</evidence>
<dbReference type="PANTHER" id="PTHR45772:SF7">
    <property type="entry name" value="AMINO ACID ABC TRANSPORTER ATP-BINDING PROTEIN"/>
    <property type="match status" value="1"/>
</dbReference>
<sequence>MNQPLLAVSGLSVAFGGLLALNDLDIAIEKGQIVGLIGPNGAGKTTAFNAITGRIKPTAGSVLFKGVDITGWQPSRIAQFGITRTFQSIKLYDDLSVVENVMVAAHATIRYSFLEAMVGVGRYAQDEKRIRKQAHELLDIVGLGDYAMEKAAALPYGSQRRLEVARALALGPSLLLLDEPVAGMNPMETMDFVKVIQRLNEEMGLSIGLIEHDMKFVMNVCHKIRVIDHGIPIAWGAPQEIAANEQVVAAYLGHG</sequence>
<dbReference type="GO" id="GO:0015188">
    <property type="term" value="F:L-isoleucine transmembrane transporter activity"/>
    <property type="evidence" value="ECO:0007669"/>
    <property type="project" value="TreeGrafter"/>
</dbReference>
<dbReference type="PANTHER" id="PTHR45772">
    <property type="entry name" value="CONSERVED COMPONENT OF ABC TRANSPORTER FOR NATURAL AMINO ACIDS-RELATED"/>
    <property type="match status" value="1"/>
</dbReference>
<keyword evidence="3 5" id="KW-0067">ATP-binding</keyword>
<dbReference type="InterPro" id="IPR051120">
    <property type="entry name" value="ABC_AA/LPS_Transport"/>
</dbReference>
<keyword evidence="2" id="KW-0547">Nucleotide-binding</keyword>
<dbReference type="GO" id="GO:0015192">
    <property type="term" value="F:L-phenylalanine transmembrane transporter activity"/>
    <property type="evidence" value="ECO:0007669"/>
    <property type="project" value="TreeGrafter"/>
</dbReference>
<keyword evidence="1" id="KW-0813">Transport</keyword>
<dbReference type="GO" id="GO:1903806">
    <property type="term" value="P:L-isoleucine import across plasma membrane"/>
    <property type="evidence" value="ECO:0007669"/>
    <property type="project" value="TreeGrafter"/>
</dbReference>
<evidence type="ECO:0000256" key="1">
    <source>
        <dbReference type="ARBA" id="ARBA00022448"/>
    </source>
</evidence>
<evidence type="ECO:0000313" key="5">
    <source>
        <dbReference type="EMBL" id="HGH61863.1"/>
    </source>
</evidence>
<gene>
    <name evidence="5" type="ORF">ENV54_11265</name>
</gene>
<dbReference type="EMBL" id="DTGT01000364">
    <property type="protein sequence ID" value="HGH61863.1"/>
    <property type="molecule type" value="Genomic_DNA"/>
</dbReference>
<dbReference type="SMART" id="SM00382">
    <property type="entry name" value="AAA"/>
    <property type="match status" value="1"/>
</dbReference>
<accession>A0A7C4AT79</accession>
<dbReference type="PROSITE" id="PS50893">
    <property type="entry name" value="ABC_TRANSPORTER_2"/>
    <property type="match status" value="1"/>
</dbReference>
<reference evidence="5" key="1">
    <citation type="journal article" date="2020" name="mSystems">
        <title>Genome- and Community-Level Interaction Insights into Carbon Utilization and Element Cycling Functions of Hydrothermarchaeota in Hydrothermal Sediment.</title>
        <authorList>
            <person name="Zhou Z."/>
            <person name="Liu Y."/>
            <person name="Xu W."/>
            <person name="Pan J."/>
            <person name="Luo Z.H."/>
            <person name="Li M."/>
        </authorList>
    </citation>
    <scope>NUCLEOTIDE SEQUENCE [LARGE SCALE GENOMIC DNA]</scope>
    <source>
        <strain evidence="5">SpSt-769</strain>
    </source>
</reference>
<dbReference type="FunFam" id="3.40.50.300:FF:000421">
    <property type="entry name" value="Branched-chain amino acid ABC transporter ATP-binding protein"/>
    <property type="match status" value="1"/>
</dbReference>
<dbReference type="InterPro" id="IPR003439">
    <property type="entry name" value="ABC_transporter-like_ATP-bd"/>
</dbReference>
<protein>
    <submittedName>
        <fullName evidence="5">ABC transporter ATP-binding protein</fullName>
    </submittedName>
</protein>
<dbReference type="GO" id="GO:0005524">
    <property type="term" value="F:ATP binding"/>
    <property type="evidence" value="ECO:0007669"/>
    <property type="project" value="UniProtKB-KW"/>
</dbReference>
<feature type="domain" description="ABC transporter" evidence="4">
    <location>
        <begin position="6"/>
        <end position="254"/>
    </location>
</feature>
<dbReference type="InterPro" id="IPR003593">
    <property type="entry name" value="AAA+_ATPase"/>
</dbReference>
<evidence type="ECO:0000259" key="4">
    <source>
        <dbReference type="PROSITE" id="PS50893"/>
    </source>
</evidence>
<dbReference type="GO" id="GO:0005886">
    <property type="term" value="C:plasma membrane"/>
    <property type="evidence" value="ECO:0007669"/>
    <property type="project" value="TreeGrafter"/>
</dbReference>
<dbReference type="Gene3D" id="3.40.50.300">
    <property type="entry name" value="P-loop containing nucleotide triphosphate hydrolases"/>
    <property type="match status" value="1"/>
</dbReference>
<organism evidence="5">
    <name type="scientific">Desulfomonile tiedjei</name>
    <dbReference type="NCBI Taxonomy" id="2358"/>
    <lineage>
        <taxon>Bacteria</taxon>
        <taxon>Pseudomonadati</taxon>
        <taxon>Thermodesulfobacteriota</taxon>
        <taxon>Desulfomonilia</taxon>
        <taxon>Desulfomonilales</taxon>
        <taxon>Desulfomonilaceae</taxon>
        <taxon>Desulfomonile</taxon>
    </lineage>
</organism>
<proteinExistence type="predicted"/>
<dbReference type="GO" id="GO:0015808">
    <property type="term" value="P:L-alanine transport"/>
    <property type="evidence" value="ECO:0007669"/>
    <property type="project" value="TreeGrafter"/>
</dbReference>
<dbReference type="Pfam" id="PF12399">
    <property type="entry name" value="BCA_ABC_TP_C"/>
    <property type="match status" value="1"/>
</dbReference>
<dbReference type="GO" id="GO:0005304">
    <property type="term" value="F:L-valine transmembrane transporter activity"/>
    <property type="evidence" value="ECO:0007669"/>
    <property type="project" value="TreeGrafter"/>
</dbReference>
<dbReference type="CDD" id="cd03219">
    <property type="entry name" value="ABC_Mj1267_LivG_branched"/>
    <property type="match status" value="1"/>
</dbReference>
<dbReference type="Pfam" id="PF00005">
    <property type="entry name" value="ABC_tran"/>
    <property type="match status" value="1"/>
</dbReference>
<dbReference type="SUPFAM" id="SSF52540">
    <property type="entry name" value="P-loop containing nucleoside triphosphate hydrolases"/>
    <property type="match status" value="1"/>
</dbReference>